<gene>
    <name evidence="2" type="ORF">AUC44_13905</name>
</gene>
<feature type="signal peptide" evidence="1">
    <location>
        <begin position="1"/>
        <end position="16"/>
    </location>
</feature>
<name>A0ABM5X879_9DEIO</name>
<evidence type="ECO:0000313" key="3">
    <source>
        <dbReference type="Proteomes" id="UP000060071"/>
    </source>
</evidence>
<protein>
    <submittedName>
        <fullName evidence="2">Uncharacterized protein</fullName>
    </submittedName>
</protein>
<reference evidence="2 3" key="1">
    <citation type="submission" date="2015-12" db="EMBL/GenBank/DDBJ databases">
        <authorList>
            <person name="Kim M.K."/>
            <person name="Srinivasan S."/>
            <person name="Lee J.-J."/>
            <person name="Kim K."/>
        </authorList>
    </citation>
    <scope>NUCLEOTIDE SEQUENCE [LARGE SCALE GENOMIC DNA]</scope>
    <source>
        <strain evidence="2 3">BM2</strain>
    </source>
</reference>
<organism evidence="2 3">
    <name type="scientific">Deinococcus actinosclerus</name>
    <dbReference type="NCBI Taxonomy" id="1768108"/>
    <lineage>
        <taxon>Bacteria</taxon>
        <taxon>Thermotogati</taxon>
        <taxon>Deinococcota</taxon>
        <taxon>Deinococci</taxon>
        <taxon>Deinococcales</taxon>
        <taxon>Deinococcaceae</taxon>
        <taxon>Deinococcus</taxon>
    </lineage>
</organism>
<keyword evidence="3" id="KW-1185">Reference proteome</keyword>
<dbReference type="Proteomes" id="UP000060071">
    <property type="component" value="Chromosome"/>
</dbReference>
<dbReference type="EMBL" id="CP013910">
    <property type="protein sequence ID" value="ALW89850.1"/>
    <property type="molecule type" value="Genomic_DNA"/>
</dbReference>
<proteinExistence type="predicted"/>
<keyword evidence="1" id="KW-0732">Signal</keyword>
<evidence type="ECO:0000256" key="1">
    <source>
        <dbReference type="SAM" id="SignalP"/>
    </source>
</evidence>
<accession>A0ABM5X879</accession>
<dbReference type="RefSeq" id="WP_062159258.1">
    <property type="nucleotide sequence ID" value="NZ_CP013910.1"/>
</dbReference>
<feature type="chain" id="PRO_5047356647" evidence="1">
    <location>
        <begin position="17"/>
        <end position="256"/>
    </location>
</feature>
<evidence type="ECO:0000313" key="2">
    <source>
        <dbReference type="EMBL" id="ALW89850.1"/>
    </source>
</evidence>
<sequence>MRLLLLIFALMGLAGAQGPASPLRLVTSEGVVTAFRGAAALRTPAGRLIWRRDLPVRWIEDVQVTGESLLLAVAAQDGSGVLILNLRTGLLTGADLLAGANLNVDAAGRGLRRGWGVEGERVWWVSTSSGAYISSRTRVVDLTWGLTQEISGVPFARQGPVLFFSPSTQISPLSQPERLALIFWDTRAGLAQSRTFTVAARPGCGALLDASTLDDYANDLDGPTFTALRRDGCGLFRSRFLWAQSERQTPGILPAP</sequence>